<evidence type="ECO:0000256" key="4">
    <source>
        <dbReference type="ARBA" id="ARBA00022968"/>
    </source>
</evidence>
<accession>A0A6I8US44</accession>
<feature type="compositionally biased region" description="Basic and acidic residues" evidence="7">
    <location>
        <begin position="280"/>
        <end position="290"/>
    </location>
</feature>
<feature type="compositionally biased region" description="Polar residues" evidence="7">
    <location>
        <begin position="473"/>
        <end position="483"/>
    </location>
</feature>
<evidence type="ECO:0000256" key="3">
    <source>
        <dbReference type="ARBA" id="ARBA00022692"/>
    </source>
</evidence>
<evidence type="ECO:0000256" key="5">
    <source>
        <dbReference type="ARBA" id="ARBA00022989"/>
    </source>
</evidence>
<dbReference type="PANTHER" id="PTHR11523:SF28">
    <property type="entry name" value="NA_K-ATPASE BETA SUBUNIT ISOFORM 4-RELATED"/>
    <property type="match status" value="1"/>
</dbReference>
<feature type="compositionally biased region" description="Basic residues" evidence="7">
    <location>
        <begin position="430"/>
        <end position="441"/>
    </location>
</feature>
<keyword evidence="6 8" id="KW-0472">Membrane</keyword>
<gene>
    <name evidence="10" type="primary">LOC4803243</name>
</gene>
<evidence type="ECO:0000256" key="2">
    <source>
        <dbReference type="ARBA" id="ARBA00005876"/>
    </source>
</evidence>
<dbReference type="InterPro" id="IPR000402">
    <property type="entry name" value="Na/K_ATPase_sub_beta"/>
</dbReference>
<dbReference type="KEGG" id="dpo:4803243"/>
<dbReference type="Proteomes" id="UP000001819">
    <property type="component" value="Chromosome 2"/>
</dbReference>
<dbReference type="GO" id="GO:0001671">
    <property type="term" value="F:ATPase activator activity"/>
    <property type="evidence" value="ECO:0007669"/>
    <property type="project" value="TreeGrafter"/>
</dbReference>
<dbReference type="AlphaFoldDB" id="A0A6I8US44"/>
<organism evidence="9 10">
    <name type="scientific">Drosophila pseudoobscura pseudoobscura</name>
    <name type="common">Fruit fly</name>
    <dbReference type="NCBI Taxonomy" id="46245"/>
    <lineage>
        <taxon>Eukaryota</taxon>
        <taxon>Metazoa</taxon>
        <taxon>Ecdysozoa</taxon>
        <taxon>Arthropoda</taxon>
        <taxon>Hexapoda</taxon>
        <taxon>Insecta</taxon>
        <taxon>Pterygota</taxon>
        <taxon>Neoptera</taxon>
        <taxon>Endopterygota</taxon>
        <taxon>Diptera</taxon>
        <taxon>Brachycera</taxon>
        <taxon>Muscomorpha</taxon>
        <taxon>Ephydroidea</taxon>
        <taxon>Drosophilidae</taxon>
        <taxon>Drosophila</taxon>
        <taxon>Sophophora</taxon>
    </lineage>
</organism>
<evidence type="ECO:0000256" key="1">
    <source>
        <dbReference type="ARBA" id="ARBA00004606"/>
    </source>
</evidence>
<dbReference type="GO" id="GO:0005890">
    <property type="term" value="C:sodium:potassium-exchanging ATPase complex"/>
    <property type="evidence" value="ECO:0007669"/>
    <property type="project" value="InterPro"/>
</dbReference>
<dbReference type="GO" id="GO:0006883">
    <property type="term" value="P:intracellular sodium ion homeostasis"/>
    <property type="evidence" value="ECO:0007669"/>
    <property type="project" value="TreeGrafter"/>
</dbReference>
<dbReference type="Pfam" id="PF00287">
    <property type="entry name" value="Na_K-ATPase"/>
    <property type="match status" value="2"/>
</dbReference>
<feature type="compositionally biased region" description="Basic residues" evidence="7">
    <location>
        <begin position="363"/>
        <end position="378"/>
    </location>
</feature>
<dbReference type="InterPro" id="IPR038702">
    <property type="entry name" value="Na/K_ATPase_sub_beta_sf"/>
</dbReference>
<evidence type="ECO:0000313" key="9">
    <source>
        <dbReference type="Proteomes" id="UP000001819"/>
    </source>
</evidence>
<feature type="compositionally biased region" description="Basic residues" evidence="7">
    <location>
        <begin position="291"/>
        <end position="316"/>
    </location>
</feature>
<sequence length="620" mass="71321">MPEDLMIPAGHYKVRKRFRQEEVTRKKRDIPWQKKVLDLDNNQLFGRTAWAWFRIVGFYLLLYFLIFFLVATWLIIFHYAIIPKDHPRWMKGAPGLSVVPSNTSTISWYTHLEKKIYPIADTIDNALKNLSADAATFFHECNPDTLWGYGTAKTPCVFVKINKVYGFTPKTYDSVDDLPSSAPDELDDILGKYGGKSRIWLTCKVTKGASPTIVYIPGPYYDASNNMKGVTRMVALKLTEMPQNQEVSIKCVVWAKNMPVDEKIPGKGNVKFSLRMRVDSQTRDFSESRRLPFKPRAPRPHIRKTTKAVQKPKKAKKITESPKKQEEEDDDDDDEDDDDAEEENEKETTTRKRVKQKVTANPKSKKVTAVPKRKKVTQHSKEEDDENTEEEEEEDDEDEEIDNQEDETEKPNKNKAPKSPKEKKVTASPKGKKLTVRPNKKKVTERPERNVTRDSTARSTQKQKKVNPKKATVTKSQKRNPGTVTPEEEEDWEDEEEDENETTTRAARKKPKVKPSSKQKKPTRTPKKQKVTEGTNQKIETHPPKKTNEPTEVPPKPKKRKVTESPKTKKVTGTTTPGHPVGEEPPVEEEFLPELTEFNPYFEDLSTIEQHDTTDEPLFY</sequence>
<dbReference type="GO" id="GO:0030007">
    <property type="term" value="P:intracellular potassium ion homeostasis"/>
    <property type="evidence" value="ECO:0007669"/>
    <property type="project" value="TreeGrafter"/>
</dbReference>
<keyword evidence="5 8" id="KW-1133">Transmembrane helix</keyword>
<keyword evidence="4" id="KW-0735">Signal-anchor</keyword>
<feature type="compositionally biased region" description="Basic residues" evidence="7">
    <location>
        <begin position="506"/>
        <end position="529"/>
    </location>
</feature>
<comment type="similarity">
    <text evidence="2">Belongs to the X(+)/potassium ATPases subunit beta family.</text>
</comment>
<feature type="transmembrane region" description="Helical" evidence="8">
    <location>
        <begin position="51"/>
        <end position="81"/>
    </location>
</feature>
<dbReference type="PANTHER" id="PTHR11523">
    <property type="entry name" value="SODIUM/POTASSIUM-DEPENDENT ATPASE BETA SUBUNIT"/>
    <property type="match status" value="1"/>
</dbReference>
<feature type="compositionally biased region" description="Low complexity" evidence="7">
    <location>
        <begin position="571"/>
        <end position="580"/>
    </location>
</feature>
<feature type="compositionally biased region" description="Acidic residues" evidence="7">
    <location>
        <begin position="383"/>
        <end position="408"/>
    </location>
</feature>
<dbReference type="Gene3D" id="2.60.40.1660">
    <property type="entry name" value="Na, k-atpase alpha subunit"/>
    <property type="match status" value="1"/>
</dbReference>
<feature type="compositionally biased region" description="Basic and acidic residues" evidence="7">
    <location>
        <begin position="539"/>
        <end position="549"/>
    </location>
</feature>
<feature type="compositionally biased region" description="Acidic residues" evidence="7">
    <location>
        <begin position="486"/>
        <end position="501"/>
    </location>
</feature>
<proteinExistence type="inferred from homology"/>
<evidence type="ECO:0000256" key="7">
    <source>
        <dbReference type="SAM" id="MobiDB-lite"/>
    </source>
</evidence>
<dbReference type="FunCoup" id="A0A6I8US44">
    <property type="interactions" value="1"/>
</dbReference>
<evidence type="ECO:0000256" key="6">
    <source>
        <dbReference type="ARBA" id="ARBA00023136"/>
    </source>
</evidence>
<feature type="compositionally biased region" description="Basic and acidic residues" evidence="7">
    <location>
        <begin position="442"/>
        <end position="456"/>
    </location>
</feature>
<feature type="compositionally biased region" description="Basic and acidic residues" evidence="7">
    <location>
        <begin position="317"/>
        <end position="326"/>
    </location>
</feature>
<reference evidence="10" key="2">
    <citation type="submission" date="2025-08" db="UniProtKB">
        <authorList>
            <consortium name="RefSeq"/>
        </authorList>
    </citation>
    <scope>IDENTIFICATION</scope>
    <source>
        <strain evidence="10">MV-25-SWS-2005</strain>
        <tissue evidence="10">Whole body</tissue>
    </source>
</reference>
<reference evidence="9" key="1">
    <citation type="submission" date="2024-06" db="UniProtKB">
        <authorList>
            <consortium name="RefSeq"/>
        </authorList>
    </citation>
    <scope>NUCLEOTIDE SEQUENCE [LARGE SCALE GENOMIC DNA]</scope>
    <source>
        <strain evidence="9">MV2-25</strain>
    </source>
</reference>
<evidence type="ECO:0000256" key="8">
    <source>
        <dbReference type="SAM" id="Phobius"/>
    </source>
</evidence>
<comment type="subcellular location">
    <subcellularLocation>
        <location evidence="1">Membrane</location>
        <topology evidence="1">Single-pass type II membrane protein</topology>
    </subcellularLocation>
</comment>
<keyword evidence="3 8" id="KW-0812">Transmembrane</keyword>
<dbReference type="GO" id="GO:1990573">
    <property type="term" value="P:potassium ion import across plasma membrane"/>
    <property type="evidence" value="ECO:0007669"/>
    <property type="project" value="TreeGrafter"/>
</dbReference>
<dbReference type="RefSeq" id="XP_001360016.3">
    <property type="nucleotide sequence ID" value="XM_001359979.4"/>
</dbReference>
<feature type="region of interest" description="Disordered" evidence="7">
    <location>
        <begin position="280"/>
        <end position="587"/>
    </location>
</feature>
<protein>
    <submittedName>
        <fullName evidence="10">ABC transporter F family member 4</fullName>
    </submittedName>
</protein>
<name>A0A6I8US44_DROPS</name>
<dbReference type="GO" id="GO:0036376">
    <property type="term" value="P:sodium ion export across plasma membrane"/>
    <property type="evidence" value="ECO:0007669"/>
    <property type="project" value="TreeGrafter"/>
</dbReference>
<evidence type="ECO:0000313" key="10">
    <source>
        <dbReference type="RefSeq" id="XP_001360016.3"/>
    </source>
</evidence>
<keyword evidence="9" id="KW-1185">Reference proteome</keyword>
<feature type="compositionally biased region" description="Acidic residues" evidence="7">
    <location>
        <begin position="327"/>
        <end position="345"/>
    </location>
</feature>
<dbReference type="InParanoid" id="A0A6I8US44"/>